<keyword evidence="1" id="KW-1133">Transmembrane helix</keyword>
<comment type="caution">
    <text evidence="2">The sequence shown here is derived from an EMBL/GenBank/DDBJ whole genome shotgun (WGS) entry which is preliminary data.</text>
</comment>
<proteinExistence type="predicted"/>
<evidence type="ECO:0000256" key="1">
    <source>
        <dbReference type="SAM" id="Phobius"/>
    </source>
</evidence>
<gene>
    <name evidence="2" type="ORF">C8N42_106122</name>
</gene>
<feature type="transmembrane region" description="Helical" evidence="1">
    <location>
        <begin position="140"/>
        <end position="159"/>
    </location>
</feature>
<feature type="transmembrane region" description="Helical" evidence="1">
    <location>
        <begin position="91"/>
        <end position="110"/>
    </location>
</feature>
<dbReference type="Proteomes" id="UP000244077">
    <property type="component" value="Unassembled WGS sequence"/>
</dbReference>
<evidence type="ECO:0000313" key="3">
    <source>
        <dbReference type="Proteomes" id="UP000244077"/>
    </source>
</evidence>
<feature type="transmembrane region" description="Helical" evidence="1">
    <location>
        <begin position="171"/>
        <end position="196"/>
    </location>
</feature>
<dbReference type="EMBL" id="QAOH01000006">
    <property type="protein sequence ID" value="PTQ72613.1"/>
    <property type="molecule type" value="Genomic_DNA"/>
</dbReference>
<dbReference type="RefSeq" id="WP_107816370.1">
    <property type="nucleotide sequence ID" value="NZ_QAOH01000006.1"/>
</dbReference>
<keyword evidence="3" id="KW-1185">Reference proteome</keyword>
<organism evidence="2 3">
    <name type="scientific">Celeribacter persicus</name>
    <dbReference type="NCBI Taxonomy" id="1651082"/>
    <lineage>
        <taxon>Bacteria</taxon>
        <taxon>Pseudomonadati</taxon>
        <taxon>Pseudomonadota</taxon>
        <taxon>Alphaproteobacteria</taxon>
        <taxon>Rhodobacterales</taxon>
        <taxon>Roseobacteraceae</taxon>
        <taxon>Celeribacter</taxon>
    </lineage>
</organism>
<evidence type="ECO:0000313" key="2">
    <source>
        <dbReference type="EMBL" id="PTQ72613.1"/>
    </source>
</evidence>
<accession>A0A2T5HM02</accession>
<feature type="transmembrane region" description="Helical" evidence="1">
    <location>
        <begin position="23"/>
        <end position="42"/>
    </location>
</feature>
<keyword evidence="1" id="KW-0472">Membrane</keyword>
<sequence length="246" mass="26472">MSDTSESDKSDPHVMSFYRVRQALGVVALILPPALIVGGMGLEGSLRDSVSNFFFSPLREMFTGSLAAIGVFLISYKGYPRRSDETFSDQVLASVAGISALLVAFFPSLADCIPPEGMAHCVPPAETVTQKLIGVSASSWVHNLSAVVFFLCLVIFCLVQFPKTESRVRPYIYKACGYGILVALAGIAGAFAMARWGGAETFVNVHNLIFWGEAAGIWIFALAWLTKGKADQAALALLRRAVSPEK</sequence>
<feature type="transmembrane region" description="Helical" evidence="1">
    <location>
        <begin position="208"/>
        <end position="225"/>
    </location>
</feature>
<evidence type="ECO:0008006" key="4">
    <source>
        <dbReference type="Google" id="ProtNLM"/>
    </source>
</evidence>
<dbReference type="AlphaFoldDB" id="A0A2T5HM02"/>
<name>A0A2T5HM02_9RHOB</name>
<dbReference type="OrthoDB" id="9803163at2"/>
<keyword evidence="1" id="KW-0812">Transmembrane</keyword>
<protein>
    <recommendedName>
        <fullName evidence="4">DUF998 domain-containing protein</fullName>
    </recommendedName>
</protein>
<feature type="transmembrane region" description="Helical" evidence="1">
    <location>
        <begin position="62"/>
        <end position="79"/>
    </location>
</feature>
<reference evidence="2 3" key="1">
    <citation type="submission" date="2018-04" db="EMBL/GenBank/DDBJ databases">
        <title>Genomic Encyclopedia of Archaeal and Bacterial Type Strains, Phase II (KMG-II): from individual species to whole genera.</title>
        <authorList>
            <person name="Goeker M."/>
        </authorList>
    </citation>
    <scope>NUCLEOTIDE SEQUENCE [LARGE SCALE GENOMIC DNA]</scope>
    <source>
        <strain evidence="2 3">DSM 100434</strain>
    </source>
</reference>